<dbReference type="InterPro" id="IPR000917">
    <property type="entry name" value="Sulfatase_N"/>
</dbReference>
<name>A0A9X1PT26_9BACT</name>
<accession>A0A9X1PT26</accession>
<dbReference type="PANTHER" id="PTHR43751:SF1">
    <property type="entry name" value="SULFATASE ATSG-RELATED"/>
    <property type="match status" value="1"/>
</dbReference>
<evidence type="ECO:0000313" key="4">
    <source>
        <dbReference type="Proteomes" id="UP001139000"/>
    </source>
</evidence>
<keyword evidence="1" id="KW-0732">Signal</keyword>
<evidence type="ECO:0000256" key="1">
    <source>
        <dbReference type="SAM" id="SignalP"/>
    </source>
</evidence>
<dbReference type="Gene3D" id="3.40.720.10">
    <property type="entry name" value="Alkaline Phosphatase, subunit A"/>
    <property type="match status" value="1"/>
</dbReference>
<dbReference type="SUPFAM" id="SSF53649">
    <property type="entry name" value="Alkaline phosphatase-like"/>
    <property type="match status" value="1"/>
</dbReference>
<dbReference type="CDD" id="cd16027">
    <property type="entry name" value="SGSH"/>
    <property type="match status" value="1"/>
</dbReference>
<feature type="domain" description="Sulfatase N-terminal" evidence="2">
    <location>
        <begin position="32"/>
        <end position="324"/>
    </location>
</feature>
<feature type="signal peptide" evidence="1">
    <location>
        <begin position="1"/>
        <end position="16"/>
    </location>
</feature>
<keyword evidence="4" id="KW-1185">Reference proteome</keyword>
<proteinExistence type="predicted"/>
<reference evidence="3" key="1">
    <citation type="submission" date="2021-12" db="EMBL/GenBank/DDBJ databases">
        <title>Novel species in genus Dyadobacter.</title>
        <authorList>
            <person name="Ma C."/>
        </authorList>
    </citation>
    <scope>NUCLEOTIDE SEQUENCE</scope>
    <source>
        <strain evidence="3">LJ419</strain>
    </source>
</reference>
<feature type="chain" id="PRO_5040769561" evidence="1">
    <location>
        <begin position="17"/>
        <end position="528"/>
    </location>
</feature>
<dbReference type="AlphaFoldDB" id="A0A9X1PT26"/>
<evidence type="ECO:0000259" key="2">
    <source>
        <dbReference type="Pfam" id="PF00884"/>
    </source>
</evidence>
<gene>
    <name evidence="3" type="ORF">LXM26_24160</name>
</gene>
<dbReference type="RefSeq" id="WP_234657572.1">
    <property type="nucleotide sequence ID" value="NZ_CP094997.1"/>
</dbReference>
<dbReference type="Pfam" id="PF00884">
    <property type="entry name" value="Sulfatase"/>
    <property type="match status" value="1"/>
</dbReference>
<dbReference type="Proteomes" id="UP001139000">
    <property type="component" value="Unassembled WGS sequence"/>
</dbReference>
<comment type="caution">
    <text evidence="3">The sequence shown here is derived from an EMBL/GenBank/DDBJ whole genome shotgun (WGS) entry which is preliminary data.</text>
</comment>
<dbReference type="PANTHER" id="PTHR43751">
    <property type="entry name" value="SULFATASE"/>
    <property type="match status" value="1"/>
</dbReference>
<dbReference type="InterPro" id="IPR052701">
    <property type="entry name" value="GAG_Ulvan_Degrading_Sulfatases"/>
</dbReference>
<sequence length="528" mass="59221">MRRYTWIVLLSLPVFAAIQINKNETKAAETRPNILFCIADDASYRHMSAYGLSGKWVSTPGFDRVAADGILFENAFTPNAKCSPSRACILTGRNPWQLEEAANHVPFFPAKFSTWVEELGNSGYLTGFTGKGWAPGNPGQKNGATRLLTGKHYNEIKMAAPTKAISPVNYAANLEVFLKDRKAGQPFCFWYGGHEPHRAYEYGSGAAKGKKKITDIDRVPAYWPDNDTVRNDMLDYAYEIEYFDQHLQQMLKILEDAGELDNTIVIVTSDNGMPFPRTKGHVYEYDNHLPLAIMWKNGIKTAGRKVLDLVSFIDFAPTLLEVAGLTGKTSVETQGRSLIPIFKSDKAGLVDKTRDHVLLGKERTDVGRPHDAGYPVRGIVKGNLIYTINYKPERWPSGNPETGYLDTDGGPTKTQILHAKRAGTDVGKWDLSFGKKGKEELYDIENDIDAMKNLATDPEYAKTKAALRKQMEHELKAQQDPRMSGKGDIFDSYPFAEPASRNFYERFMKGEKMKAGWVNESDFEKEKK</sequence>
<organism evidence="3 4">
    <name type="scientific">Dyadobacter chenwenxiniae</name>
    <dbReference type="NCBI Taxonomy" id="2906456"/>
    <lineage>
        <taxon>Bacteria</taxon>
        <taxon>Pseudomonadati</taxon>
        <taxon>Bacteroidota</taxon>
        <taxon>Cytophagia</taxon>
        <taxon>Cytophagales</taxon>
        <taxon>Spirosomataceae</taxon>
        <taxon>Dyadobacter</taxon>
    </lineage>
</organism>
<protein>
    <submittedName>
        <fullName evidence="3">Sulfatase</fullName>
    </submittedName>
</protein>
<dbReference type="InterPro" id="IPR017850">
    <property type="entry name" value="Alkaline_phosphatase_core_sf"/>
</dbReference>
<dbReference type="EMBL" id="JAJTTC010000008">
    <property type="protein sequence ID" value="MCF0064626.1"/>
    <property type="molecule type" value="Genomic_DNA"/>
</dbReference>
<evidence type="ECO:0000313" key="3">
    <source>
        <dbReference type="EMBL" id="MCF0064626.1"/>
    </source>
</evidence>